<dbReference type="OrthoDB" id="6418377at2759"/>
<dbReference type="InterPro" id="IPR051237">
    <property type="entry name" value="Ferric-chelate_Red/DefProt"/>
</dbReference>
<keyword evidence="3" id="KW-0399">Innate immunity</keyword>
<dbReference type="PANTHER" id="PTHR45828:SF33">
    <property type="entry name" value="DOMON DOMAIN-CONTAINING PROTEIN"/>
    <property type="match status" value="1"/>
</dbReference>
<dbReference type="Proteomes" id="UP001151699">
    <property type="component" value="Chromosome A"/>
</dbReference>
<keyword evidence="6" id="KW-0732">Signal</keyword>
<comment type="caution">
    <text evidence="8">The sequence shown here is derived from an EMBL/GenBank/DDBJ whole genome shotgun (WGS) entry which is preliminary data.</text>
</comment>
<dbReference type="EMBL" id="WJQU01000001">
    <property type="protein sequence ID" value="KAJ6649690.1"/>
    <property type="molecule type" value="Genomic_DNA"/>
</dbReference>
<dbReference type="CDD" id="cd08544">
    <property type="entry name" value="Reeler"/>
    <property type="match status" value="1"/>
</dbReference>
<keyword evidence="4" id="KW-0391">Immunity</keyword>
<reference evidence="8" key="1">
    <citation type="submission" date="2022-07" db="EMBL/GenBank/DDBJ databases">
        <authorList>
            <person name="Trinca V."/>
            <person name="Uliana J.V.C."/>
            <person name="Torres T.T."/>
            <person name="Ward R.J."/>
            <person name="Monesi N."/>
        </authorList>
    </citation>
    <scope>NUCLEOTIDE SEQUENCE</scope>
    <source>
        <strain evidence="8">HSMRA1968</strain>
        <tissue evidence="8">Whole embryos</tissue>
    </source>
</reference>
<dbReference type="InterPro" id="IPR042307">
    <property type="entry name" value="Reeler_sf"/>
</dbReference>
<organism evidence="8 9">
    <name type="scientific">Pseudolycoriella hygida</name>
    <dbReference type="NCBI Taxonomy" id="35572"/>
    <lineage>
        <taxon>Eukaryota</taxon>
        <taxon>Metazoa</taxon>
        <taxon>Ecdysozoa</taxon>
        <taxon>Arthropoda</taxon>
        <taxon>Hexapoda</taxon>
        <taxon>Insecta</taxon>
        <taxon>Pterygota</taxon>
        <taxon>Neoptera</taxon>
        <taxon>Endopterygota</taxon>
        <taxon>Diptera</taxon>
        <taxon>Nematocera</taxon>
        <taxon>Sciaroidea</taxon>
        <taxon>Sciaridae</taxon>
        <taxon>Pseudolycoriella</taxon>
    </lineage>
</organism>
<gene>
    <name evidence="8" type="primary">DFP</name>
    <name evidence="8" type="ORF">Bhyg_04929</name>
</gene>
<name>A0A9Q0SAG2_9DIPT</name>
<evidence type="ECO:0000256" key="6">
    <source>
        <dbReference type="SAM" id="SignalP"/>
    </source>
</evidence>
<evidence type="ECO:0000256" key="3">
    <source>
        <dbReference type="ARBA" id="ARBA00022588"/>
    </source>
</evidence>
<keyword evidence="5" id="KW-0044">Antibiotic</keyword>
<comment type="similarity">
    <text evidence="1">Belongs to the insect defense protein family.</text>
</comment>
<dbReference type="PANTHER" id="PTHR45828">
    <property type="entry name" value="CYTOCHROME B561/FERRIC REDUCTASE TRANSMEMBRANE"/>
    <property type="match status" value="1"/>
</dbReference>
<feature type="domain" description="Reelin" evidence="7">
    <location>
        <begin position="5"/>
        <end position="165"/>
    </location>
</feature>
<feature type="chain" id="PRO_5040341333" evidence="6">
    <location>
        <begin position="19"/>
        <end position="165"/>
    </location>
</feature>
<dbReference type="Pfam" id="PF02014">
    <property type="entry name" value="Reeler"/>
    <property type="match status" value="1"/>
</dbReference>
<dbReference type="Gene3D" id="2.60.40.4060">
    <property type="entry name" value="Reeler domain"/>
    <property type="match status" value="1"/>
</dbReference>
<evidence type="ECO:0000313" key="9">
    <source>
        <dbReference type="Proteomes" id="UP001151699"/>
    </source>
</evidence>
<evidence type="ECO:0000256" key="5">
    <source>
        <dbReference type="ARBA" id="ARBA00023022"/>
    </source>
</evidence>
<evidence type="ECO:0000256" key="4">
    <source>
        <dbReference type="ARBA" id="ARBA00022859"/>
    </source>
</evidence>
<keyword evidence="9" id="KW-1185">Reference proteome</keyword>
<dbReference type="InterPro" id="IPR002861">
    <property type="entry name" value="Reeler_dom"/>
</dbReference>
<dbReference type="GO" id="GO:0042832">
    <property type="term" value="P:defense response to protozoan"/>
    <property type="evidence" value="ECO:0007669"/>
    <property type="project" value="UniProtKB-ARBA"/>
</dbReference>
<dbReference type="GO" id="GO:0016020">
    <property type="term" value="C:membrane"/>
    <property type="evidence" value="ECO:0007669"/>
    <property type="project" value="TreeGrafter"/>
</dbReference>
<evidence type="ECO:0000259" key="7">
    <source>
        <dbReference type="PROSITE" id="PS51019"/>
    </source>
</evidence>
<proteinExistence type="inferred from homology"/>
<protein>
    <submittedName>
        <fullName evidence="8">Defense protein Hdd11-like</fullName>
    </submittedName>
</protein>
<evidence type="ECO:0000256" key="1">
    <source>
        <dbReference type="ARBA" id="ARBA00008501"/>
    </source>
</evidence>
<dbReference type="PROSITE" id="PS51019">
    <property type="entry name" value="REELIN"/>
    <property type="match status" value="1"/>
</dbReference>
<evidence type="ECO:0000313" key="8">
    <source>
        <dbReference type="EMBL" id="KAJ6649690.1"/>
    </source>
</evidence>
<keyword evidence="2" id="KW-0929">Antimicrobial</keyword>
<feature type="signal peptide" evidence="6">
    <location>
        <begin position="1"/>
        <end position="18"/>
    </location>
</feature>
<dbReference type="AlphaFoldDB" id="A0A9Q0SAG2"/>
<accession>A0A9Q0SAG2</accession>
<evidence type="ECO:0000256" key="2">
    <source>
        <dbReference type="ARBA" id="ARBA00022529"/>
    </source>
</evidence>
<dbReference type="GO" id="GO:0042742">
    <property type="term" value="P:defense response to bacterium"/>
    <property type="evidence" value="ECO:0007669"/>
    <property type="project" value="UniProtKB-KW"/>
</dbReference>
<sequence>MNAKVLFICLTTIAAANAFSAGAPDLACFDMVPQHHVDPQSSKSPYLVKLSKNQLKSGDQVDVTIHGLKQSDTIKGFMMQARVGDTPVGKWLVKKNDSYGQPLSCGKGIDNAVTHKKIDGDGPNSLTFTWQAPPDLEAHVTFRATVALNGGVFWVGVLSPQLAVY</sequence>
<dbReference type="FunFam" id="2.60.40.4060:FF:000003">
    <property type="entry name" value="Ferric chelate reductase 1"/>
    <property type="match status" value="1"/>
</dbReference>
<dbReference type="GO" id="GO:0045087">
    <property type="term" value="P:innate immune response"/>
    <property type="evidence" value="ECO:0007669"/>
    <property type="project" value="UniProtKB-KW"/>
</dbReference>